<dbReference type="InterPro" id="IPR029063">
    <property type="entry name" value="SAM-dependent_MTases_sf"/>
</dbReference>
<feature type="binding site" evidence="4">
    <location>
        <position position="405"/>
    </location>
    <ligand>
        <name>S-adenosyl-L-methionine</name>
        <dbReference type="ChEBI" id="CHEBI:59789"/>
    </ligand>
</feature>
<evidence type="ECO:0000256" key="4">
    <source>
        <dbReference type="PROSITE-ProRule" id="PRU01024"/>
    </source>
</evidence>
<dbReference type="PROSITE" id="PS01230">
    <property type="entry name" value="TRMA_1"/>
    <property type="match status" value="1"/>
</dbReference>
<dbReference type="PANTHER" id="PTHR11061">
    <property type="entry name" value="RNA M5U METHYLTRANSFERASE"/>
    <property type="match status" value="1"/>
</dbReference>
<dbReference type="Gene3D" id="2.40.50.1070">
    <property type="match status" value="1"/>
</dbReference>
<dbReference type="Gene3D" id="3.40.50.150">
    <property type="entry name" value="Vaccinia Virus protein VP39"/>
    <property type="match status" value="1"/>
</dbReference>
<feature type="active site" evidence="5">
    <location>
        <position position="432"/>
    </location>
</feature>
<keyword evidence="8" id="KW-1185">Reference proteome</keyword>
<keyword evidence="1 4" id="KW-0489">Methyltransferase</keyword>
<comment type="similarity">
    <text evidence="4">Belongs to the class I-like SAM-binding methyltransferase superfamily. RNA M5U methyltransferase family.</text>
</comment>
<dbReference type="PROSITE" id="PS51687">
    <property type="entry name" value="SAM_MT_RNA_M5U"/>
    <property type="match status" value="1"/>
</dbReference>
<evidence type="ECO:0000259" key="6">
    <source>
        <dbReference type="PROSITE" id="PS50926"/>
    </source>
</evidence>
<dbReference type="InterPro" id="IPR002792">
    <property type="entry name" value="TRAM_dom"/>
</dbReference>
<dbReference type="FunFam" id="2.40.50.140:FF:000097">
    <property type="entry name" value="23S rRNA (uracil(1939)-C(5))-methyltransferase RlmD"/>
    <property type="match status" value="1"/>
</dbReference>
<dbReference type="PATRIC" id="fig|742737.3.peg.4695"/>
<dbReference type="Gene3D" id="2.40.50.140">
    <property type="entry name" value="Nucleic acid-binding proteins"/>
    <property type="match status" value="1"/>
</dbReference>
<dbReference type="InterPro" id="IPR012340">
    <property type="entry name" value="NA-bd_OB-fold"/>
</dbReference>
<dbReference type="InterPro" id="IPR030390">
    <property type="entry name" value="MeTrfase_TrmA_AS"/>
</dbReference>
<dbReference type="PROSITE" id="PS50926">
    <property type="entry name" value="TRAM"/>
    <property type="match status" value="1"/>
</dbReference>
<evidence type="ECO:0000313" key="8">
    <source>
        <dbReference type="Proteomes" id="UP000005384"/>
    </source>
</evidence>
<feature type="active site" description="Nucleophile" evidence="4">
    <location>
        <position position="432"/>
    </location>
</feature>
<dbReference type="EMBL" id="ADLN01000120">
    <property type="protein sequence ID" value="EHI57598.1"/>
    <property type="molecule type" value="Genomic_DNA"/>
</dbReference>
<dbReference type="HOGENOM" id="CLU_014689_7_0_9"/>
<feature type="binding site" evidence="4">
    <location>
        <position position="335"/>
    </location>
    <ligand>
        <name>S-adenosyl-L-methionine</name>
        <dbReference type="ChEBI" id="CHEBI:59789"/>
    </ligand>
</feature>
<gene>
    <name evidence="7" type="ORF">HMPREF9473_04707</name>
</gene>
<dbReference type="RefSeq" id="WP_006782695.1">
    <property type="nucleotide sequence ID" value="NZ_CP040506.1"/>
</dbReference>
<accession>G5IMH9</accession>
<evidence type="ECO:0000256" key="3">
    <source>
        <dbReference type="ARBA" id="ARBA00022691"/>
    </source>
</evidence>
<name>G5IMH9_9FIRM</name>
<dbReference type="FunFam" id="3.40.50.150:FF:000009">
    <property type="entry name" value="23S rRNA (Uracil(1939)-C(5))-methyltransferase RlmD"/>
    <property type="match status" value="1"/>
</dbReference>
<dbReference type="SUPFAM" id="SSF53335">
    <property type="entry name" value="S-adenosyl-L-methionine-dependent methyltransferases"/>
    <property type="match status" value="1"/>
</dbReference>
<dbReference type="Pfam" id="PF05958">
    <property type="entry name" value="tRNA_U5-meth_tr"/>
    <property type="match status" value="1"/>
</dbReference>
<dbReference type="NCBIfam" id="TIGR00479">
    <property type="entry name" value="rumA"/>
    <property type="match status" value="1"/>
</dbReference>
<evidence type="ECO:0000256" key="1">
    <source>
        <dbReference type="ARBA" id="ARBA00022603"/>
    </source>
</evidence>
<dbReference type="GO" id="GO:0070475">
    <property type="term" value="P:rRNA base methylation"/>
    <property type="evidence" value="ECO:0007669"/>
    <property type="project" value="TreeGrafter"/>
</dbReference>
<dbReference type="InterPro" id="IPR010280">
    <property type="entry name" value="U5_MeTrfase_fam"/>
</dbReference>
<evidence type="ECO:0000256" key="5">
    <source>
        <dbReference type="PROSITE-ProRule" id="PRU10015"/>
    </source>
</evidence>
<proteinExistence type="inferred from homology"/>
<dbReference type="SUPFAM" id="SSF50249">
    <property type="entry name" value="Nucleic acid-binding proteins"/>
    <property type="match status" value="1"/>
</dbReference>
<feature type="domain" description="TRAM" evidence="6">
    <location>
        <begin position="2"/>
        <end position="60"/>
    </location>
</feature>
<comment type="caution">
    <text evidence="7">The sequence shown here is derived from an EMBL/GenBank/DDBJ whole genome shotgun (WGS) entry which is preliminary data.</text>
</comment>
<evidence type="ECO:0000256" key="2">
    <source>
        <dbReference type="ARBA" id="ARBA00022679"/>
    </source>
</evidence>
<feature type="binding site" evidence="4">
    <location>
        <position position="306"/>
    </location>
    <ligand>
        <name>S-adenosyl-L-methionine</name>
        <dbReference type="ChEBI" id="CHEBI:59789"/>
    </ligand>
</feature>
<keyword evidence="2 4" id="KW-0808">Transferase</keyword>
<dbReference type="AlphaFoldDB" id="G5IMH9"/>
<feature type="binding site" evidence="4">
    <location>
        <position position="356"/>
    </location>
    <ligand>
        <name>S-adenosyl-L-methionine</name>
        <dbReference type="ChEBI" id="CHEBI:59789"/>
    </ligand>
</feature>
<evidence type="ECO:0000313" key="7">
    <source>
        <dbReference type="EMBL" id="EHI57598.1"/>
    </source>
</evidence>
<reference evidence="7 8" key="1">
    <citation type="submission" date="2011-08" db="EMBL/GenBank/DDBJ databases">
        <title>The Genome Sequence of Clostridium hathewayi WAL-18680.</title>
        <authorList>
            <consortium name="The Broad Institute Genome Sequencing Platform"/>
            <person name="Earl A."/>
            <person name="Ward D."/>
            <person name="Feldgarden M."/>
            <person name="Gevers D."/>
            <person name="Finegold S.M."/>
            <person name="Summanen P.H."/>
            <person name="Molitoris D.R."/>
            <person name="Song M."/>
            <person name="Daigneault M."/>
            <person name="Allen-Vercoe E."/>
            <person name="Young S.K."/>
            <person name="Zeng Q."/>
            <person name="Gargeya S."/>
            <person name="Fitzgerald M."/>
            <person name="Haas B."/>
            <person name="Abouelleil A."/>
            <person name="Alvarado L."/>
            <person name="Arachchi H.M."/>
            <person name="Berlin A."/>
            <person name="Brown A."/>
            <person name="Chapman S.B."/>
            <person name="Chen Z."/>
            <person name="Dunbar C."/>
            <person name="Freedman E."/>
            <person name="Gearin G."/>
            <person name="Gellesch M."/>
            <person name="Goldberg J."/>
            <person name="Griggs A."/>
            <person name="Gujja S."/>
            <person name="Heiman D."/>
            <person name="Howarth C."/>
            <person name="Larson L."/>
            <person name="Lui A."/>
            <person name="MacDonald P.J.P."/>
            <person name="Montmayeur A."/>
            <person name="Murphy C."/>
            <person name="Neiman D."/>
            <person name="Pearson M."/>
            <person name="Priest M."/>
            <person name="Roberts A."/>
            <person name="Saif S."/>
            <person name="Shea T."/>
            <person name="Shenoy N."/>
            <person name="Sisk P."/>
            <person name="Stolte C."/>
            <person name="Sykes S."/>
            <person name="Wortman J."/>
            <person name="Nusbaum C."/>
            <person name="Birren B."/>
        </authorList>
    </citation>
    <scope>NUCLEOTIDE SEQUENCE [LARGE SCALE GENOMIC DNA]</scope>
    <source>
        <strain evidence="7 8">WAL-18680</strain>
    </source>
</reference>
<sequence>MDIKKNDVFTVQIEDMSEDGAGIGKLDGYIWFIKDAVIGDVVEAKAMKMKKSYGFARLMKVVEPSPHRVEPKCPVARQCGGCQLQALSYEEQLKFKEQKVYNNLVRIGKFDNVVHALDETVDIGAKSAGSCGKPIRFLPIMGMDEPWRYRNKAQFPFGKDRNGEIVTGFYAGRTHDIIENEDCLLGVESNRPILDKIKSYMKQCGVEPYDEETHRGLVRHALIRVGFKTGEIMVCLVINGIKLPEESVLVDSLKEIEGMTSISYSVNRDKTNVIMGKDIVNLYGPGYITDYIGDVKYRISPLSFYQVNPVQTEKLYSTALEYAGLTGGETVWDLYCGIGTISLFLAQKAKKVYGVEIVPEAIADARENAKINGINNVEFYVGKAEEVLPEQYEKEGIYADVIVVDPPRKGCDELCLDTIVKMSPKRVVYVSCDSATLARDLRYLADRGYEVEKVRCCDMFGHSSHVETVVLLNREIKKNDD</sequence>
<dbReference type="PANTHER" id="PTHR11061:SF30">
    <property type="entry name" value="TRNA (URACIL(54)-C(5))-METHYLTRANSFERASE"/>
    <property type="match status" value="1"/>
</dbReference>
<dbReference type="FunFam" id="2.40.50.1070:FF:000003">
    <property type="entry name" value="23S rRNA (Uracil-5-)-methyltransferase RumA"/>
    <property type="match status" value="1"/>
</dbReference>
<protein>
    <submittedName>
        <fullName evidence="7">23S rRNA (Uracil-5-)-methyltransferase RumA</fullName>
    </submittedName>
</protein>
<dbReference type="CDD" id="cd02440">
    <property type="entry name" value="AdoMet_MTases"/>
    <property type="match status" value="1"/>
</dbReference>
<dbReference type="Pfam" id="PF01938">
    <property type="entry name" value="TRAM"/>
    <property type="match status" value="1"/>
</dbReference>
<organism evidence="7 8">
    <name type="scientific">Hungatella hathewayi WAL-18680</name>
    <dbReference type="NCBI Taxonomy" id="742737"/>
    <lineage>
        <taxon>Bacteria</taxon>
        <taxon>Bacillati</taxon>
        <taxon>Bacillota</taxon>
        <taxon>Clostridia</taxon>
        <taxon>Lachnospirales</taxon>
        <taxon>Lachnospiraceae</taxon>
        <taxon>Hungatella</taxon>
    </lineage>
</organism>
<keyword evidence="3 4" id="KW-0949">S-adenosyl-L-methionine</keyword>
<dbReference type="Proteomes" id="UP000005384">
    <property type="component" value="Unassembled WGS sequence"/>
</dbReference>
<dbReference type="GO" id="GO:0070041">
    <property type="term" value="F:rRNA (uridine-C5-)-methyltransferase activity"/>
    <property type="evidence" value="ECO:0007669"/>
    <property type="project" value="TreeGrafter"/>
</dbReference>